<dbReference type="PANTHER" id="PTHR33710:SF77">
    <property type="entry name" value="DNASE I-LIKE SUPERFAMILY PROTEIN"/>
    <property type="match status" value="1"/>
</dbReference>
<organism evidence="1 2">
    <name type="scientific">Coffea arabica</name>
    <name type="common">Arabian coffee</name>
    <dbReference type="NCBI Taxonomy" id="13443"/>
    <lineage>
        <taxon>Eukaryota</taxon>
        <taxon>Viridiplantae</taxon>
        <taxon>Streptophyta</taxon>
        <taxon>Embryophyta</taxon>
        <taxon>Tracheophyta</taxon>
        <taxon>Spermatophyta</taxon>
        <taxon>Magnoliopsida</taxon>
        <taxon>eudicotyledons</taxon>
        <taxon>Gunneridae</taxon>
        <taxon>Pentapetalae</taxon>
        <taxon>asterids</taxon>
        <taxon>lamiids</taxon>
        <taxon>Gentianales</taxon>
        <taxon>Rubiaceae</taxon>
        <taxon>Ixoroideae</taxon>
        <taxon>Gardenieae complex</taxon>
        <taxon>Bertiereae - Coffeeae clade</taxon>
        <taxon>Coffeeae</taxon>
        <taxon>Coffea</taxon>
    </lineage>
</organism>
<reference evidence="2" key="1">
    <citation type="submission" date="2025-08" db="UniProtKB">
        <authorList>
            <consortium name="RefSeq"/>
        </authorList>
    </citation>
    <scope>IDENTIFICATION</scope>
    <source>
        <tissue evidence="2">Leaves</tissue>
    </source>
</reference>
<protein>
    <submittedName>
        <fullName evidence="2">Uncharacterized protein</fullName>
    </submittedName>
</protein>
<gene>
    <name evidence="2" type="primary">LOC140008698</name>
</gene>
<dbReference type="Proteomes" id="UP001652660">
    <property type="component" value="Chromosome 6c"/>
</dbReference>
<sequence length="143" mass="16258">MEETGVFDIGFLGSNFTWCNNRRGRARVSKWLDRLLVSGACSDLSAAISVTHLARHPSDHAPLKMSFVTRLDNKPRPFHFLNVWMTKPELLEVIRQTWGQEVSGPPLRVLSSKLLVKRRAIQAWNKQSFGDIFDAVRKVEVAV</sequence>
<name>A0ABM4UQU3_COFAR</name>
<dbReference type="GeneID" id="140008698"/>
<evidence type="ECO:0000313" key="1">
    <source>
        <dbReference type="Proteomes" id="UP001652660"/>
    </source>
</evidence>
<proteinExistence type="predicted"/>
<dbReference type="PANTHER" id="PTHR33710">
    <property type="entry name" value="BNAC02G09200D PROTEIN"/>
    <property type="match status" value="1"/>
</dbReference>
<accession>A0ABM4UQU3</accession>
<dbReference type="InterPro" id="IPR036691">
    <property type="entry name" value="Endo/exonu/phosph_ase_sf"/>
</dbReference>
<dbReference type="SUPFAM" id="SSF56219">
    <property type="entry name" value="DNase I-like"/>
    <property type="match status" value="1"/>
</dbReference>
<dbReference type="RefSeq" id="XP_071909653.1">
    <property type="nucleotide sequence ID" value="XM_072053552.1"/>
</dbReference>
<keyword evidence="1" id="KW-1185">Reference proteome</keyword>
<evidence type="ECO:0000313" key="2">
    <source>
        <dbReference type="RefSeq" id="XP_071909653.1"/>
    </source>
</evidence>